<keyword evidence="2" id="KW-1133">Transmembrane helix</keyword>
<dbReference type="EMBL" id="PNBA02000021">
    <property type="protein sequence ID" value="KAG6387022.1"/>
    <property type="molecule type" value="Genomic_DNA"/>
</dbReference>
<name>A0A8X8W2N7_SALSN</name>
<feature type="transmembrane region" description="Helical" evidence="2">
    <location>
        <begin position="164"/>
        <end position="186"/>
    </location>
</feature>
<organism evidence="3">
    <name type="scientific">Salvia splendens</name>
    <name type="common">Scarlet sage</name>
    <dbReference type="NCBI Taxonomy" id="180675"/>
    <lineage>
        <taxon>Eukaryota</taxon>
        <taxon>Viridiplantae</taxon>
        <taxon>Streptophyta</taxon>
        <taxon>Embryophyta</taxon>
        <taxon>Tracheophyta</taxon>
        <taxon>Spermatophyta</taxon>
        <taxon>Magnoliopsida</taxon>
        <taxon>eudicotyledons</taxon>
        <taxon>Gunneridae</taxon>
        <taxon>Pentapetalae</taxon>
        <taxon>asterids</taxon>
        <taxon>lamiids</taxon>
        <taxon>Lamiales</taxon>
        <taxon>Lamiaceae</taxon>
        <taxon>Nepetoideae</taxon>
        <taxon>Mentheae</taxon>
        <taxon>Salviinae</taxon>
        <taxon>Salvia</taxon>
        <taxon>Salvia subgen. Calosphace</taxon>
        <taxon>core Calosphace</taxon>
    </lineage>
</organism>
<proteinExistence type="predicted"/>
<dbReference type="PANTHER" id="PTHR36704:SF1">
    <property type="entry name" value="OS06G0239700 PROTEIN"/>
    <property type="match status" value="1"/>
</dbReference>
<reference evidence="3" key="2">
    <citation type="submission" date="2020-08" db="EMBL/GenBank/DDBJ databases">
        <title>Plant Genome Project.</title>
        <authorList>
            <person name="Zhang R.-G."/>
        </authorList>
    </citation>
    <scope>NUCLEOTIDE SEQUENCE</scope>
    <source>
        <strain evidence="3">Huo1</strain>
        <tissue evidence="3">Leaf</tissue>
    </source>
</reference>
<evidence type="ECO:0000256" key="2">
    <source>
        <dbReference type="SAM" id="Phobius"/>
    </source>
</evidence>
<comment type="caution">
    <text evidence="3">The sequence shown here is derived from an EMBL/GenBank/DDBJ whole genome shotgun (WGS) entry which is preliminary data.</text>
</comment>
<evidence type="ECO:0000313" key="3">
    <source>
        <dbReference type="EMBL" id="KAG6387022.1"/>
    </source>
</evidence>
<accession>A0A8X8W2N7</accession>
<keyword evidence="2" id="KW-0472">Membrane</keyword>
<sequence>MSFLAGRLASKEGSYFLQESKQVVTKLREKQRNSAANNLITPIAESSQTSSSPADVLPEVLRHNLPSKIFSSDPANPGSSLSTASKWALKPDPKSGGVSVSADAMNPLRGYVSLPQVTFGPKRWQIPNSEGAVVASTANDLRQDKYAPINPEKLKAAAAGLTQIGSAFAVATAIVFGGAALIFGLAASRLQVHNTNDIRDRGKDLIQPRFETLKERLAPLRNRAEEVSKKWHLEEEGNLKESPLFKELSRTLGAKS</sequence>
<dbReference type="AlphaFoldDB" id="A0A8X8W2N7"/>
<protein>
    <submittedName>
        <fullName evidence="3">Uncharacterized protein</fullName>
    </submittedName>
</protein>
<dbReference type="PANTHER" id="PTHR36704">
    <property type="entry name" value="PROTEIN, PUTATIVE-RELATED"/>
    <property type="match status" value="1"/>
</dbReference>
<reference evidence="3" key="1">
    <citation type="submission" date="2018-01" db="EMBL/GenBank/DDBJ databases">
        <authorList>
            <person name="Mao J.F."/>
        </authorList>
    </citation>
    <scope>NUCLEOTIDE SEQUENCE</scope>
    <source>
        <strain evidence="3">Huo1</strain>
        <tissue evidence="3">Leaf</tissue>
    </source>
</reference>
<evidence type="ECO:0000313" key="4">
    <source>
        <dbReference type="Proteomes" id="UP000298416"/>
    </source>
</evidence>
<feature type="region of interest" description="Disordered" evidence="1">
    <location>
        <begin position="68"/>
        <end position="92"/>
    </location>
</feature>
<evidence type="ECO:0000256" key="1">
    <source>
        <dbReference type="SAM" id="MobiDB-lite"/>
    </source>
</evidence>
<dbReference type="Proteomes" id="UP000298416">
    <property type="component" value="Unassembled WGS sequence"/>
</dbReference>
<dbReference type="OrthoDB" id="1928683at2759"/>
<keyword evidence="2" id="KW-0812">Transmembrane</keyword>
<keyword evidence="4" id="KW-1185">Reference proteome</keyword>
<gene>
    <name evidence="3" type="ORF">SASPL_152204</name>
</gene>
<feature type="compositionally biased region" description="Polar residues" evidence="1">
    <location>
        <begin position="69"/>
        <end position="85"/>
    </location>
</feature>